<protein>
    <submittedName>
        <fullName evidence="2">Uncharacterized protein</fullName>
    </submittedName>
</protein>
<reference evidence="2 3" key="1">
    <citation type="journal article" date="2008" name="Nature">
        <title>The genome of the choanoflagellate Monosiga brevicollis and the origin of metazoans.</title>
        <authorList>
            <consortium name="JGI Sequencing"/>
            <person name="King N."/>
            <person name="Westbrook M.J."/>
            <person name="Young S.L."/>
            <person name="Kuo A."/>
            <person name="Abedin M."/>
            <person name="Chapman J."/>
            <person name="Fairclough S."/>
            <person name="Hellsten U."/>
            <person name="Isogai Y."/>
            <person name="Letunic I."/>
            <person name="Marr M."/>
            <person name="Pincus D."/>
            <person name="Putnam N."/>
            <person name="Rokas A."/>
            <person name="Wright K.J."/>
            <person name="Zuzow R."/>
            <person name="Dirks W."/>
            <person name="Good M."/>
            <person name="Goodstein D."/>
            <person name="Lemons D."/>
            <person name="Li W."/>
            <person name="Lyons J.B."/>
            <person name="Morris A."/>
            <person name="Nichols S."/>
            <person name="Richter D.J."/>
            <person name="Salamov A."/>
            <person name="Bork P."/>
            <person name="Lim W.A."/>
            <person name="Manning G."/>
            <person name="Miller W.T."/>
            <person name="McGinnis W."/>
            <person name="Shapiro H."/>
            <person name="Tjian R."/>
            <person name="Grigoriev I.V."/>
            <person name="Rokhsar D."/>
        </authorList>
    </citation>
    <scope>NUCLEOTIDE SEQUENCE [LARGE SCALE GENOMIC DNA]</scope>
    <source>
        <strain evidence="3">MX1 / ATCC 50154</strain>
    </source>
</reference>
<feature type="region of interest" description="Disordered" evidence="1">
    <location>
        <begin position="81"/>
        <end position="120"/>
    </location>
</feature>
<evidence type="ECO:0000313" key="3">
    <source>
        <dbReference type="Proteomes" id="UP000001357"/>
    </source>
</evidence>
<sequence length="452" mass="48882">MVSSSEEHTAAGSRHRVDLSSPNTRPEVVRWKRILETEGSSLGVIAPSASGGSGVEGQKESCSVVESAQPINQPCVARASCRGTHRGSGRAHGHPATPHGPCRVTHNHHDPDTDRSPTRLPIARPAESTRVGGRAVKLDARHQVGVALTPAAAREQVRTLNGRPEWPSAPRNKTAARQQLAGCLQKNTKPQRAVAPIFLSGTASSAFACNNALARSQDMDNSNHPAPVISSSLRRHSSPVTNSTNNMSPRSRRASAPFSSRSPIPTRRNSAPAFHQTLGGLVQVAYDKNFALAREEDTPLRKMLLQRCMWRGLQDTFFRPGVDVDALAATPISDFDSELLDTSDLDGEADDEDADPLDDFEMHTSSPLEVPCPSHYRPTCVDHDEAHSCDSALGDMSYCDLDHPAHAPHVTFDLTEAKGHQHSPGAHDPEDFELSHAYSVQSQAPHRHVIIS</sequence>
<feature type="region of interest" description="Disordered" evidence="1">
    <location>
        <begin position="1"/>
        <end position="26"/>
    </location>
</feature>
<proteinExistence type="predicted"/>
<dbReference type="Proteomes" id="UP000001357">
    <property type="component" value="Unassembled WGS sequence"/>
</dbReference>
<dbReference type="KEGG" id="mbr:MONBRDRAFT_4747"/>
<feature type="compositionally biased region" description="Low complexity" evidence="1">
    <location>
        <begin position="254"/>
        <end position="265"/>
    </location>
</feature>
<dbReference type="GeneID" id="5888030"/>
<dbReference type="EMBL" id="CH991543">
    <property type="protein sequence ID" value="EDQ92758.1"/>
    <property type="molecule type" value="Genomic_DNA"/>
</dbReference>
<name>A9UNT9_MONBE</name>
<keyword evidence="3" id="KW-1185">Reference proteome</keyword>
<feature type="compositionally biased region" description="Basic residues" evidence="1">
    <location>
        <begin position="83"/>
        <end position="93"/>
    </location>
</feature>
<feature type="compositionally biased region" description="Polar residues" evidence="1">
    <location>
        <begin position="219"/>
        <end position="247"/>
    </location>
</feature>
<feature type="compositionally biased region" description="Basic and acidic residues" evidence="1">
    <location>
        <begin position="107"/>
        <end position="117"/>
    </location>
</feature>
<dbReference type="RefSeq" id="XP_001742520.1">
    <property type="nucleotide sequence ID" value="XM_001742468.1"/>
</dbReference>
<gene>
    <name evidence="2" type="ORF">MONBRDRAFT_4747</name>
</gene>
<feature type="region of interest" description="Disordered" evidence="1">
    <location>
        <begin position="217"/>
        <end position="270"/>
    </location>
</feature>
<dbReference type="AlphaFoldDB" id="A9UNT9"/>
<dbReference type="InParanoid" id="A9UNT9"/>
<evidence type="ECO:0000256" key="1">
    <source>
        <dbReference type="SAM" id="MobiDB-lite"/>
    </source>
</evidence>
<accession>A9UNT9</accession>
<organism evidence="2 3">
    <name type="scientific">Monosiga brevicollis</name>
    <name type="common">Choanoflagellate</name>
    <dbReference type="NCBI Taxonomy" id="81824"/>
    <lineage>
        <taxon>Eukaryota</taxon>
        <taxon>Choanoflagellata</taxon>
        <taxon>Craspedida</taxon>
        <taxon>Salpingoecidae</taxon>
        <taxon>Monosiga</taxon>
    </lineage>
</organism>
<evidence type="ECO:0000313" key="2">
    <source>
        <dbReference type="EMBL" id="EDQ92758.1"/>
    </source>
</evidence>